<dbReference type="PANTHER" id="PTHR30304">
    <property type="entry name" value="D-TAGATOSE-1,6-BISPHOSPHATE ALDOLASE"/>
    <property type="match status" value="1"/>
</dbReference>
<sequence length="294" mass="32496">MYVSMKDMLWHAHQHHYAVMAINCVNMEQAKAIIESAEEESSPVIINISPRQLKAHGYGYIMVPMIQALAKQASVPVAFNLDHGANFEDIAQALKWGFSSVMIDASSYDFEENIRRTSMVSTLAHSLGKSCEAELGHVGLAANADGQNIDYYTHVMQAKEFVERTGCDCLAVAIGTAHGAYPKGMIPQLDFERLTQLKHALNMPLVLHGGSGAGEENIQKAVACGINKINVCTDLMKHAKEALIKTLADEPDIEYMELNMAVEDAMKDFIKAYMRFIGSSQQYIFDKHIGPELD</sequence>
<dbReference type="GO" id="GO:0005975">
    <property type="term" value="P:carbohydrate metabolic process"/>
    <property type="evidence" value="ECO:0007669"/>
    <property type="project" value="InterPro"/>
</dbReference>
<dbReference type="SUPFAM" id="SSF51569">
    <property type="entry name" value="Aldolase"/>
    <property type="match status" value="1"/>
</dbReference>
<feature type="active site" description="Proton donor" evidence="1">
    <location>
        <position position="82"/>
    </location>
</feature>
<dbReference type="Proteomes" id="UP000003157">
    <property type="component" value="Unassembled WGS sequence"/>
</dbReference>
<dbReference type="InterPro" id="IPR050246">
    <property type="entry name" value="Class_II_FBP_aldolase"/>
</dbReference>
<dbReference type="eggNOG" id="COG0191">
    <property type="taxonomic scope" value="Bacteria"/>
</dbReference>
<dbReference type="NCBIfam" id="TIGR00167">
    <property type="entry name" value="cbbA"/>
    <property type="match status" value="1"/>
</dbReference>
<evidence type="ECO:0000256" key="1">
    <source>
        <dbReference type="PIRSR" id="PIRSR001359-1"/>
    </source>
</evidence>
<evidence type="ECO:0000256" key="3">
    <source>
        <dbReference type="PIRSR" id="PIRSR001359-3"/>
    </source>
</evidence>
<dbReference type="STRING" id="100884.GCA_000269565_01438"/>
<dbReference type="GO" id="GO:0008270">
    <property type="term" value="F:zinc ion binding"/>
    <property type="evidence" value="ECO:0007669"/>
    <property type="project" value="InterPro"/>
</dbReference>
<reference evidence="4 5" key="1">
    <citation type="submission" date="2010-12" db="EMBL/GenBank/DDBJ databases">
        <title>The Genome Sequence of Coprobacillus sp. strain 29_1.</title>
        <authorList>
            <consortium name="The Broad Institute Genome Sequencing Platform"/>
            <person name="Earl A."/>
            <person name="Ward D."/>
            <person name="Feldgarden M."/>
            <person name="Gevers D."/>
            <person name="Daigneault M."/>
            <person name="Sibley C.D."/>
            <person name="White A."/>
            <person name="Strauss J."/>
            <person name="Allen-Vercoe E."/>
            <person name="Young S.K."/>
            <person name="Zeng Q."/>
            <person name="Gargeya S."/>
            <person name="Fitzgerald M."/>
            <person name="Haas B."/>
            <person name="Abouelleil A."/>
            <person name="Alvarado L."/>
            <person name="Arachchi H.M."/>
            <person name="Berlin A."/>
            <person name="Brown A."/>
            <person name="Chapman S.B."/>
            <person name="Chen Z."/>
            <person name="Dunbar C."/>
            <person name="Freedman E."/>
            <person name="Gearin G."/>
            <person name="Gellesch M."/>
            <person name="Goldberg J."/>
            <person name="Griggs A."/>
            <person name="Gujja S."/>
            <person name="Heilman E."/>
            <person name="Heiman D."/>
            <person name="Howarth C."/>
            <person name="Larson L."/>
            <person name="Lui A."/>
            <person name="MacDonald P.J.P."/>
            <person name="Mehta T."/>
            <person name="Montmayeur A."/>
            <person name="Murphy C."/>
            <person name="Neiman D."/>
            <person name="Pearson M."/>
            <person name="Priest M."/>
            <person name="Roberts A."/>
            <person name="Saif S."/>
            <person name="Shea T."/>
            <person name="Shenoy N."/>
            <person name="Sisk P."/>
            <person name="Stolte C."/>
            <person name="Sykes S."/>
            <person name="White J."/>
            <person name="Yandava C."/>
            <person name="Nusbaum C."/>
            <person name="Birren B."/>
        </authorList>
    </citation>
    <scope>NUCLEOTIDE SEQUENCE [LARGE SCALE GENOMIC DNA]</scope>
    <source>
        <strain evidence="4 5">29_1</strain>
    </source>
</reference>
<protein>
    <submittedName>
        <fullName evidence="4">Fructose-bisphosphate aldolase</fullName>
    </submittedName>
</protein>
<feature type="binding site" evidence="3">
    <location>
        <position position="208"/>
    </location>
    <ligand>
        <name>Zn(2+)</name>
        <dbReference type="ChEBI" id="CHEBI:29105"/>
        <label>1</label>
        <note>catalytic</note>
    </ligand>
</feature>
<evidence type="ECO:0000313" key="5">
    <source>
        <dbReference type="Proteomes" id="UP000003157"/>
    </source>
</evidence>
<accession>E7G674</accession>
<dbReference type="Gene3D" id="3.20.20.70">
    <property type="entry name" value="Aldolase class I"/>
    <property type="match status" value="1"/>
</dbReference>
<organism evidence="4 5">
    <name type="scientific">Coprobacillus cateniformis</name>
    <dbReference type="NCBI Taxonomy" id="100884"/>
    <lineage>
        <taxon>Bacteria</taxon>
        <taxon>Bacillati</taxon>
        <taxon>Bacillota</taxon>
        <taxon>Erysipelotrichia</taxon>
        <taxon>Erysipelotrichales</taxon>
        <taxon>Coprobacillaceae</taxon>
        <taxon>Coprobacillus</taxon>
    </lineage>
</organism>
<feature type="binding site" evidence="2">
    <location>
        <begin position="230"/>
        <end position="233"/>
    </location>
    <ligand>
        <name>dihydroxyacetone phosphate</name>
        <dbReference type="ChEBI" id="CHEBI:57642"/>
    </ligand>
</feature>
<name>E7G674_9FIRM</name>
<evidence type="ECO:0000256" key="2">
    <source>
        <dbReference type="PIRSR" id="PIRSR001359-2"/>
    </source>
</evidence>
<dbReference type="OrthoDB" id="9803995at2"/>
<keyword evidence="3" id="KW-0862">Zinc</keyword>
<dbReference type="GeneID" id="78229314"/>
<feature type="binding site" evidence="2">
    <location>
        <position position="179"/>
    </location>
    <ligand>
        <name>dihydroxyacetone phosphate</name>
        <dbReference type="ChEBI" id="CHEBI:57642"/>
    </ligand>
</feature>
<dbReference type="RefSeq" id="WP_008787390.1">
    <property type="nucleotide sequence ID" value="NZ_AKCB01000001.1"/>
</dbReference>
<proteinExistence type="predicted"/>
<feature type="binding site" evidence="3">
    <location>
        <position position="134"/>
    </location>
    <ligand>
        <name>Zn(2+)</name>
        <dbReference type="ChEBI" id="CHEBI:29105"/>
        <label>2</label>
    </ligand>
</feature>
<dbReference type="GO" id="GO:0016832">
    <property type="term" value="F:aldehyde-lyase activity"/>
    <property type="evidence" value="ECO:0007669"/>
    <property type="project" value="InterPro"/>
</dbReference>
<dbReference type="PANTHER" id="PTHR30304:SF0">
    <property type="entry name" value="D-TAGATOSE-1,6-BISPHOSPHATE ALDOLASE SUBUNIT GATY-RELATED"/>
    <property type="match status" value="1"/>
</dbReference>
<dbReference type="PIRSF" id="PIRSF001359">
    <property type="entry name" value="F_bP_aldolase_II"/>
    <property type="match status" value="1"/>
</dbReference>
<dbReference type="HOGENOM" id="CLU_040088_1_0_9"/>
<dbReference type="AlphaFoldDB" id="E7G674"/>
<gene>
    <name evidence="4" type="ORF">HMPREF9488_00262</name>
</gene>
<feature type="binding site" evidence="3">
    <location>
        <position position="178"/>
    </location>
    <ligand>
        <name>Zn(2+)</name>
        <dbReference type="ChEBI" id="CHEBI:29105"/>
        <label>1</label>
        <note>catalytic</note>
    </ligand>
</feature>
<dbReference type="CDD" id="cd00947">
    <property type="entry name" value="TBP_aldolase_IIB"/>
    <property type="match status" value="1"/>
</dbReference>
<keyword evidence="5" id="KW-1185">Reference proteome</keyword>
<dbReference type="InterPro" id="IPR013785">
    <property type="entry name" value="Aldolase_TIM"/>
</dbReference>
<keyword evidence="3" id="KW-0479">Metal-binding</keyword>
<feature type="binding site" evidence="2">
    <location>
        <begin position="209"/>
        <end position="211"/>
    </location>
    <ligand>
        <name>dihydroxyacetone phosphate</name>
        <dbReference type="ChEBI" id="CHEBI:57642"/>
    </ligand>
</feature>
<comment type="cofactor">
    <cofactor evidence="3">
        <name>Zn(2+)</name>
        <dbReference type="ChEBI" id="CHEBI:29105"/>
    </cofactor>
    <text evidence="3">Binds 2 Zn(2+) ions per subunit. One is catalytic and the other provides a structural contribution.</text>
</comment>
<dbReference type="InterPro" id="IPR000771">
    <property type="entry name" value="FBA_II"/>
</dbReference>
<evidence type="ECO:0000313" key="4">
    <source>
        <dbReference type="EMBL" id="EFW06725.1"/>
    </source>
</evidence>
<dbReference type="Pfam" id="PF01116">
    <property type="entry name" value="F_bP_aldolase"/>
    <property type="match status" value="1"/>
</dbReference>
<feature type="binding site" evidence="3">
    <location>
        <position position="104"/>
    </location>
    <ligand>
        <name>Zn(2+)</name>
        <dbReference type="ChEBI" id="CHEBI:29105"/>
        <label>2</label>
    </ligand>
</feature>
<dbReference type="EMBL" id="ADKX01000001">
    <property type="protein sequence ID" value="EFW06725.1"/>
    <property type="molecule type" value="Genomic_DNA"/>
</dbReference>
<comment type="caution">
    <text evidence="4">The sequence shown here is derived from an EMBL/GenBank/DDBJ whole genome shotgun (WGS) entry which is preliminary data.</text>
</comment>
<feature type="binding site" evidence="3">
    <location>
        <position position="83"/>
    </location>
    <ligand>
        <name>Zn(2+)</name>
        <dbReference type="ChEBI" id="CHEBI:29105"/>
        <label>1</label>
        <note>catalytic</note>
    </ligand>
</feature>